<dbReference type="RefSeq" id="WP_039680048.1">
    <property type="nucleotide sequence ID" value="NZ_JAWGXO010000001.1"/>
</dbReference>
<gene>
    <name evidence="6" type="ORF">QX51_11435</name>
</gene>
<name>A0A0B3W395_9FIRM</name>
<comment type="similarity">
    <text evidence="1 3 4">Belongs to the glutamine synthetase family.</text>
</comment>
<proteinExistence type="inferred from homology"/>
<reference evidence="6 7" key="1">
    <citation type="submission" date="2014-12" db="EMBL/GenBank/DDBJ databases">
        <title>Draft genome sequence of Terrisporobacter sp. 08-306576, isolated from the blood culture of a bacteremia patient.</title>
        <authorList>
            <person name="Lund L.C."/>
            <person name="Sydenham T.V."/>
            <person name="Hogh S.V."/>
            <person name="Skov M.N."/>
            <person name="Kemp M."/>
            <person name="Justesen U.S."/>
        </authorList>
    </citation>
    <scope>NUCLEOTIDE SEQUENCE [LARGE SCALE GENOMIC DNA]</scope>
    <source>
        <strain evidence="6 7">08-306576</strain>
    </source>
</reference>
<dbReference type="GO" id="GO:0004356">
    <property type="term" value="F:glutamine synthetase activity"/>
    <property type="evidence" value="ECO:0007669"/>
    <property type="project" value="UniProtKB-EC"/>
</dbReference>
<evidence type="ECO:0000259" key="5">
    <source>
        <dbReference type="PROSITE" id="PS51987"/>
    </source>
</evidence>
<dbReference type="Proteomes" id="UP000031189">
    <property type="component" value="Unassembled WGS sequence"/>
</dbReference>
<dbReference type="EMBL" id="JWHR01000103">
    <property type="protein sequence ID" value="KHS56852.1"/>
    <property type="molecule type" value="Genomic_DNA"/>
</dbReference>
<dbReference type="InterPro" id="IPR014746">
    <property type="entry name" value="Gln_synth/guanido_kin_cat_dom"/>
</dbReference>
<dbReference type="SUPFAM" id="SSF54368">
    <property type="entry name" value="Glutamine synthetase, N-terminal domain"/>
    <property type="match status" value="1"/>
</dbReference>
<dbReference type="GO" id="GO:0005737">
    <property type="term" value="C:cytoplasm"/>
    <property type="evidence" value="ECO:0007669"/>
    <property type="project" value="TreeGrafter"/>
</dbReference>
<evidence type="ECO:0000256" key="1">
    <source>
        <dbReference type="ARBA" id="ARBA00009897"/>
    </source>
</evidence>
<dbReference type="Pfam" id="PF00120">
    <property type="entry name" value="Gln-synt_C"/>
    <property type="match status" value="1"/>
</dbReference>
<dbReference type="STRING" id="1577792.QX51_11435"/>
<feature type="domain" description="GS catalytic" evidence="5">
    <location>
        <begin position="155"/>
        <end position="558"/>
    </location>
</feature>
<dbReference type="OrthoDB" id="9807095at2"/>
<dbReference type="InterPro" id="IPR036651">
    <property type="entry name" value="Gln_synt_N_sf"/>
</dbReference>
<evidence type="ECO:0000256" key="3">
    <source>
        <dbReference type="PROSITE-ProRule" id="PRU01331"/>
    </source>
</evidence>
<dbReference type="EC" id="6.3.1.2" evidence="2"/>
<dbReference type="SUPFAM" id="SSF55931">
    <property type="entry name" value="Glutamine synthetase/guanido kinase"/>
    <property type="match status" value="1"/>
</dbReference>
<keyword evidence="7" id="KW-1185">Reference proteome</keyword>
<evidence type="ECO:0000313" key="7">
    <source>
        <dbReference type="Proteomes" id="UP000031189"/>
    </source>
</evidence>
<evidence type="ECO:0000313" key="6">
    <source>
        <dbReference type="EMBL" id="KHS56852.1"/>
    </source>
</evidence>
<sequence length="635" mass="72654">MKSCNDMLYYVNKNNYNDEEFKELISKHKNIRFVSLVGVDLGGNATDEKIPIEFFLDDVEGFLKSAIQTDGSSVELYDIATLNNAKVDLMPDVNSKWYVDYNLEHIDEDTNLPIGTLKIPAFLIHDNKKVCSRGILQKAERNFKKSLLDLFKEYPHLINNIGIDSIDDIEDILLTAATELEFWVNTPEDKADLEKLAVSQSLKEQYWKRTHGIIRTCLEKSLIKLQKLGISPEMAHKEVGGIQSSISIEGKTNHAMEQLEVSWKFDSPLRAADNQLIVREVIEDIFTMNGLEVTFKAKPIFGVAGSGGHAHIGASVKLKNGKIQNLFAPKDMKQDYLNEIGYGALMGLLHNYEVLNPIVTCTNDGFERLVPGFEAPVCIVTSLGHTYEVPSRNRSVLVGLVRDAKNPKSLRFELRSPNPLSNAYLVIAGCYQTMLDGIIATAKSKLTTKELEKEISKDLGEESFYLEKDRVYRDENDVFEYYNEEERNVRFGEPPATVYENMRNFKKYEEKLKSLKNGNVFSDSIINSFRTGAIDKWKKELRFRIIHDHMDRLRSYVKLHTKENMDALDEVNWNAITELKTKVMKDTLTNKCLFTKIIEAIENKDYETVSNLQKELSHDMKKLQSLYIDYAKNIF</sequence>
<dbReference type="InterPro" id="IPR008146">
    <property type="entry name" value="Gln_synth_cat_dom"/>
</dbReference>
<dbReference type="GO" id="GO:0019740">
    <property type="term" value="P:nitrogen utilization"/>
    <property type="evidence" value="ECO:0007669"/>
    <property type="project" value="TreeGrafter"/>
</dbReference>
<evidence type="ECO:0000256" key="2">
    <source>
        <dbReference type="ARBA" id="ARBA00012937"/>
    </source>
</evidence>
<dbReference type="GO" id="GO:0006542">
    <property type="term" value="P:glutamine biosynthetic process"/>
    <property type="evidence" value="ECO:0007669"/>
    <property type="project" value="InterPro"/>
</dbReference>
<protein>
    <recommendedName>
        <fullName evidence="2">glutamine synthetase</fullName>
        <ecNumber evidence="2">6.3.1.2</ecNumber>
    </recommendedName>
</protein>
<dbReference type="AlphaFoldDB" id="A0A0B3W395"/>
<comment type="caution">
    <text evidence="6">The sequence shown here is derived from an EMBL/GenBank/DDBJ whole genome shotgun (WGS) entry which is preliminary data.</text>
</comment>
<dbReference type="GO" id="GO:0016020">
    <property type="term" value="C:membrane"/>
    <property type="evidence" value="ECO:0007669"/>
    <property type="project" value="TreeGrafter"/>
</dbReference>
<organism evidence="6 7">
    <name type="scientific">Terrisporobacter othiniensis</name>
    <dbReference type="NCBI Taxonomy" id="1577792"/>
    <lineage>
        <taxon>Bacteria</taxon>
        <taxon>Bacillati</taxon>
        <taxon>Bacillota</taxon>
        <taxon>Clostridia</taxon>
        <taxon>Peptostreptococcales</taxon>
        <taxon>Peptostreptococcaceae</taxon>
        <taxon>Terrisporobacter</taxon>
    </lineage>
</organism>
<accession>A0A0B3W395</accession>
<dbReference type="Gene3D" id="3.30.590.10">
    <property type="entry name" value="Glutamine synthetase/guanido kinase, catalytic domain"/>
    <property type="match status" value="1"/>
</dbReference>
<dbReference type="PANTHER" id="PTHR43407:SF1">
    <property type="entry name" value="LENGSIN"/>
    <property type="match status" value="1"/>
</dbReference>
<dbReference type="PROSITE" id="PS51987">
    <property type="entry name" value="GS_CATALYTIC"/>
    <property type="match status" value="1"/>
</dbReference>
<evidence type="ECO:0000256" key="4">
    <source>
        <dbReference type="RuleBase" id="RU000384"/>
    </source>
</evidence>
<dbReference type="SMART" id="SM01230">
    <property type="entry name" value="Gln-synt_C"/>
    <property type="match status" value="1"/>
</dbReference>
<dbReference type="PANTHER" id="PTHR43407">
    <property type="entry name" value="GLUTAMINE SYNTHETASE"/>
    <property type="match status" value="1"/>
</dbReference>